<dbReference type="InterPro" id="IPR017892">
    <property type="entry name" value="Pkinase_C"/>
</dbReference>
<keyword evidence="8 12" id="KW-0067">ATP-binding</keyword>
<dbReference type="GO" id="GO:0007165">
    <property type="term" value="P:signal transduction"/>
    <property type="evidence" value="ECO:0007669"/>
    <property type="project" value="InterPro"/>
</dbReference>
<evidence type="ECO:0000256" key="8">
    <source>
        <dbReference type="ARBA" id="ARBA00022840"/>
    </source>
</evidence>
<feature type="binding site" evidence="12">
    <location>
        <position position="511"/>
    </location>
    <ligand>
        <name>ATP</name>
        <dbReference type="ChEBI" id="CHEBI:30616"/>
    </ligand>
</feature>
<keyword evidence="18" id="KW-1185">Reference proteome</keyword>
<keyword evidence="5" id="KW-0808">Transferase</keyword>
<feature type="domain" description="Protein kinase" evidence="14">
    <location>
        <begin position="482"/>
        <end position="738"/>
    </location>
</feature>
<dbReference type="InterPro" id="IPR017441">
    <property type="entry name" value="Protein_kinase_ATP_BS"/>
</dbReference>
<feature type="compositionally biased region" description="Low complexity" evidence="13">
    <location>
        <begin position="255"/>
        <end position="264"/>
    </location>
</feature>
<feature type="domain" description="REM-1" evidence="16">
    <location>
        <begin position="145"/>
        <end position="226"/>
    </location>
</feature>
<dbReference type="CDD" id="cd05589">
    <property type="entry name" value="STKc_PKN"/>
    <property type="match status" value="1"/>
</dbReference>
<feature type="domain" description="AGC-kinase C-terminal" evidence="15">
    <location>
        <begin position="739"/>
        <end position="805"/>
    </location>
</feature>
<dbReference type="Gene3D" id="3.30.200.20">
    <property type="entry name" value="Phosphorylase Kinase, domain 1"/>
    <property type="match status" value="1"/>
</dbReference>
<feature type="region of interest" description="Disordered" evidence="13">
    <location>
        <begin position="292"/>
        <end position="312"/>
    </location>
</feature>
<evidence type="ECO:0000256" key="11">
    <source>
        <dbReference type="PROSITE-ProRule" id="PRU01207"/>
    </source>
</evidence>
<evidence type="ECO:0000259" key="16">
    <source>
        <dbReference type="PROSITE" id="PS51860"/>
    </source>
</evidence>
<dbReference type="InterPro" id="IPR000961">
    <property type="entry name" value="AGC-kinase_C"/>
</dbReference>
<dbReference type="SMART" id="SM00220">
    <property type="entry name" value="S_TKc"/>
    <property type="match status" value="1"/>
</dbReference>
<dbReference type="PROSITE" id="PS00108">
    <property type="entry name" value="PROTEIN_KINASE_ST"/>
    <property type="match status" value="1"/>
</dbReference>
<name>A0A672J2G3_SALFA</name>
<evidence type="ECO:0000256" key="10">
    <source>
        <dbReference type="ARBA" id="ARBA00047470"/>
    </source>
</evidence>
<protein>
    <recommendedName>
        <fullName evidence="2">protein kinase C</fullName>
        <ecNumber evidence="2">2.7.11.13</ecNumber>
    </recommendedName>
</protein>
<dbReference type="InterPro" id="IPR008271">
    <property type="entry name" value="Ser/Thr_kinase_AS"/>
</dbReference>
<evidence type="ECO:0000259" key="14">
    <source>
        <dbReference type="PROSITE" id="PS50011"/>
    </source>
</evidence>
<evidence type="ECO:0000256" key="2">
    <source>
        <dbReference type="ARBA" id="ARBA00012429"/>
    </source>
</evidence>
<accession>A0A672J2G3</accession>
<dbReference type="PROSITE" id="PS51860">
    <property type="entry name" value="REM_1"/>
    <property type="match status" value="1"/>
</dbReference>
<evidence type="ECO:0000313" key="18">
    <source>
        <dbReference type="Proteomes" id="UP000472267"/>
    </source>
</evidence>
<feature type="region of interest" description="Disordered" evidence="13">
    <location>
        <begin position="240"/>
        <end position="264"/>
    </location>
</feature>
<dbReference type="PROSITE" id="PS51285">
    <property type="entry name" value="AGC_KINASE_CTER"/>
    <property type="match status" value="1"/>
</dbReference>
<dbReference type="SUPFAM" id="SSF56112">
    <property type="entry name" value="Protein kinase-like (PK-like)"/>
    <property type="match status" value="1"/>
</dbReference>
<evidence type="ECO:0000256" key="1">
    <source>
        <dbReference type="ARBA" id="ARBA00005490"/>
    </source>
</evidence>
<dbReference type="GO" id="GO:0004697">
    <property type="term" value="F:diacylglycerol-dependent serine/threonine kinase activity"/>
    <property type="evidence" value="ECO:0007669"/>
    <property type="project" value="UniProtKB-EC"/>
</dbReference>
<evidence type="ECO:0000256" key="13">
    <source>
        <dbReference type="SAM" id="MobiDB-lite"/>
    </source>
</evidence>
<dbReference type="Proteomes" id="UP000472267">
    <property type="component" value="Unassembled WGS sequence"/>
</dbReference>
<reference evidence="17" key="2">
    <citation type="submission" date="2025-09" db="UniProtKB">
        <authorList>
            <consortium name="Ensembl"/>
        </authorList>
    </citation>
    <scope>IDENTIFICATION</scope>
</reference>
<dbReference type="AlphaFoldDB" id="A0A672J2G3"/>
<dbReference type="InterPro" id="IPR036274">
    <property type="entry name" value="HR1_rpt_sf"/>
</dbReference>
<dbReference type="PANTHER" id="PTHR24351">
    <property type="entry name" value="RIBOSOMAL PROTEIN S6 KINASE"/>
    <property type="match status" value="1"/>
</dbReference>
<dbReference type="FunFam" id="3.30.200.20:FF:000058">
    <property type="entry name" value="Putative serine/threonine-protein kinase N2"/>
    <property type="match status" value="1"/>
</dbReference>
<keyword evidence="11" id="KW-0175">Coiled coil</keyword>
<comment type="catalytic activity">
    <reaction evidence="10">
        <text>L-seryl-[protein] + ATP = O-phospho-L-seryl-[protein] + ADP + H(+)</text>
        <dbReference type="Rhea" id="RHEA:17989"/>
        <dbReference type="Rhea" id="RHEA-COMP:9863"/>
        <dbReference type="Rhea" id="RHEA-COMP:11604"/>
        <dbReference type="ChEBI" id="CHEBI:15378"/>
        <dbReference type="ChEBI" id="CHEBI:29999"/>
        <dbReference type="ChEBI" id="CHEBI:30616"/>
        <dbReference type="ChEBI" id="CHEBI:83421"/>
        <dbReference type="ChEBI" id="CHEBI:456216"/>
        <dbReference type="EC" id="2.7.11.13"/>
    </reaction>
</comment>
<gene>
    <name evidence="17" type="primary">pkn3</name>
</gene>
<dbReference type="FunFam" id="1.10.510.10:FF:000038">
    <property type="entry name" value="serine/threonine-protein kinase N2 isoform X1"/>
    <property type="match status" value="1"/>
</dbReference>
<dbReference type="InterPro" id="IPR000719">
    <property type="entry name" value="Prot_kinase_dom"/>
</dbReference>
<organism evidence="17 18">
    <name type="scientific">Salarias fasciatus</name>
    <name type="common">Jewelled blenny</name>
    <name type="synonym">Blennius fasciatus</name>
    <dbReference type="NCBI Taxonomy" id="181472"/>
    <lineage>
        <taxon>Eukaryota</taxon>
        <taxon>Metazoa</taxon>
        <taxon>Chordata</taxon>
        <taxon>Craniata</taxon>
        <taxon>Vertebrata</taxon>
        <taxon>Euteleostomi</taxon>
        <taxon>Actinopterygii</taxon>
        <taxon>Neopterygii</taxon>
        <taxon>Teleostei</taxon>
        <taxon>Neoteleostei</taxon>
        <taxon>Acanthomorphata</taxon>
        <taxon>Ovalentaria</taxon>
        <taxon>Blenniimorphae</taxon>
        <taxon>Blenniiformes</taxon>
        <taxon>Blennioidei</taxon>
        <taxon>Blenniidae</taxon>
        <taxon>Salariinae</taxon>
        <taxon>Salarias</taxon>
    </lineage>
</organism>
<reference evidence="17" key="1">
    <citation type="submission" date="2025-08" db="UniProtKB">
        <authorList>
            <consortium name="Ensembl"/>
        </authorList>
    </citation>
    <scope>IDENTIFICATION</scope>
</reference>
<sequence>MRRAVTSRKSAAEVDGQVRVSSRKLDQLHWELQDLEHTPRVELSSVLSGGGSQVQVESRAADSCQWVEVTSPLSSRIRTLQKQLTMESKVKQGAENMIQTYTNGSVKVRSPCWSRISSAGGPSVETSDLFLRWFWAWSVSRDAASAPGPAVELISPLELRLAELRHHMKIEAAVAEGAKNVVRKLSGHKVQDRRILAEAQAQMQESCQKLDLLRLSLERRLAELPGDHPARGLIREELAAGCSPSDGTPKKRFGSPAPSSSSSFFKPASLTGRLEVCLMGCQDLLEAVPGRCRDPPVPTTPGHPSDGKSLKARAGLSGRSRLTALCVCVCVLVCVSAEISAVLKVDSRIVGRTHWRQLAKEAWGQNFSIELERSRELEIGVYWRDWRALSGIKFLRLEDFLDNQRHGMCVALEPQGLLFIEVTFINPVIERRSKLQRQRRIFPKEKGVEPTCGSAAFKHDFIKHWCRVLWCRRNAGLQMDDFRCISVLGRGHFGKVLLAEHKKSRKLFAIKALKKGDIVTRDEVDSLTCERRIFEVINASRHPFLVNLHGCFQTADHVCFVMAYSPGGDLMTHIHNGIFTDKFYASCVLLGLEFLHQNKIVYRDLKLDNLLMDADGFIRIADFGLCKEGMGYGDRTSTFCGTPEFLAPEVLTDNNYTRSVDWWGLGVLVYEMLVGESPFPGDDEEEVFDSIVNDDVRYPSFLSPESVSLIQKLLQKDPDLRLGAGKDDASEIKRHRFFQGMNWEALLAKKVKPPFLPVIRSPQDVSNFDKEFTSLKPVLTLPRTPCVLTAQQQQIFSDFDFSYMS</sequence>
<dbReference type="Pfam" id="PF00069">
    <property type="entry name" value="Pkinase"/>
    <property type="match status" value="1"/>
</dbReference>
<dbReference type="GO" id="GO:0005524">
    <property type="term" value="F:ATP binding"/>
    <property type="evidence" value="ECO:0007669"/>
    <property type="project" value="UniProtKB-UniRule"/>
</dbReference>
<dbReference type="SUPFAM" id="SSF49562">
    <property type="entry name" value="C2 domain (Calcium/lipid-binding domain, CaLB)"/>
    <property type="match status" value="1"/>
</dbReference>
<dbReference type="InterPro" id="IPR011072">
    <property type="entry name" value="HR1_rho-bd"/>
</dbReference>
<keyword evidence="6 12" id="KW-0547">Nucleotide-binding</keyword>
<dbReference type="Pfam" id="PF02185">
    <property type="entry name" value="HR1"/>
    <property type="match status" value="1"/>
</dbReference>
<keyword evidence="7" id="KW-0418">Kinase</keyword>
<dbReference type="SMART" id="SM00742">
    <property type="entry name" value="Hr1"/>
    <property type="match status" value="2"/>
</dbReference>
<dbReference type="Ensembl" id="ENSSFAT00005049988.1">
    <property type="protein sequence ID" value="ENSSFAP00005048376.1"/>
    <property type="gene ID" value="ENSSFAG00005021554.1"/>
</dbReference>
<dbReference type="SMART" id="SM00133">
    <property type="entry name" value="S_TK_X"/>
    <property type="match status" value="1"/>
</dbReference>
<evidence type="ECO:0000313" key="17">
    <source>
        <dbReference type="Ensembl" id="ENSSFAP00005048376.1"/>
    </source>
</evidence>
<evidence type="ECO:0000256" key="12">
    <source>
        <dbReference type="PROSITE-ProRule" id="PRU10141"/>
    </source>
</evidence>
<dbReference type="FunFam" id="1.10.287.160:FF:000001">
    <property type="entry name" value="Putative serine/threonine-protein kinase N2"/>
    <property type="match status" value="1"/>
</dbReference>
<dbReference type="InterPro" id="IPR035892">
    <property type="entry name" value="C2_domain_sf"/>
</dbReference>
<dbReference type="EC" id="2.7.11.13" evidence="2"/>
<dbReference type="SUPFAM" id="SSF46585">
    <property type="entry name" value="HR1 repeat"/>
    <property type="match status" value="2"/>
</dbReference>
<evidence type="ECO:0000256" key="6">
    <source>
        <dbReference type="ARBA" id="ARBA00022741"/>
    </source>
</evidence>
<dbReference type="Pfam" id="PF00433">
    <property type="entry name" value="Pkinase_C"/>
    <property type="match status" value="1"/>
</dbReference>
<dbReference type="Gene3D" id="1.10.287.160">
    <property type="entry name" value="HR1 repeat"/>
    <property type="match status" value="2"/>
</dbReference>
<dbReference type="PROSITE" id="PS00107">
    <property type="entry name" value="PROTEIN_KINASE_ATP"/>
    <property type="match status" value="1"/>
</dbReference>
<dbReference type="PROSITE" id="PS50011">
    <property type="entry name" value="PROTEIN_KINASE_DOM"/>
    <property type="match status" value="1"/>
</dbReference>
<evidence type="ECO:0000256" key="7">
    <source>
        <dbReference type="ARBA" id="ARBA00022777"/>
    </source>
</evidence>
<evidence type="ECO:0000256" key="4">
    <source>
        <dbReference type="ARBA" id="ARBA00022553"/>
    </source>
</evidence>
<evidence type="ECO:0000256" key="5">
    <source>
        <dbReference type="ARBA" id="ARBA00022679"/>
    </source>
</evidence>
<evidence type="ECO:0000256" key="3">
    <source>
        <dbReference type="ARBA" id="ARBA00022527"/>
    </source>
</evidence>
<keyword evidence="3" id="KW-0723">Serine/threonine-protein kinase</keyword>
<dbReference type="InterPro" id="IPR011009">
    <property type="entry name" value="Kinase-like_dom_sf"/>
</dbReference>
<evidence type="ECO:0000259" key="15">
    <source>
        <dbReference type="PROSITE" id="PS51285"/>
    </source>
</evidence>
<dbReference type="Gene3D" id="1.10.510.10">
    <property type="entry name" value="Transferase(Phosphotransferase) domain 1"/>
    <property type="match status" value="1"/>
</dbReference>
<comment type="similarity">
    <text evidence="1">Belongs to the protein kinase superfamily. AGC Ser/Thr protein kinase family. PKC subfamily.</text>
</comment>
<comment type="catalytic activity">
    <reaction evidence="9">
        <text>L-threonyl-[protein] + ATP = O-phospho-L-threonyl-[protein] + ADP + H(+)</text>
        <dbReference type="Rhea" id="RHEA:46608"/>
        <dbReference type="Rhea" id="RHEA-COMP:11060"/>
        <dbReference type="Rhea" id="RHEA-COMP:11605"/>
        <dbReference type="ChEBI" id="CHEBI:15378"/>
        <dbReference type="ChEBI" id="CHEBI:30013"/>
        <dbReference type="ChEBI" id="CHEBI:30616"/>
        <dbReference type="ChEBI" id="CHEBI:61977"/>
        <dbReference type="ChEBI" id="CHEBI:456216"/>
        <dbReference type="EC" id="2.7.11.13"/>
    </reaction>
</comment>
<keyword evidence="4" id="KW-0597">Phosphoprotein</keyword>
<proteinExistence type="inferred from homology"/>
<evidence type="ECO:0000256" key="9">
    <source>
        <dbReference type="ARBA" id="ARBA00047272"/>
    </source>
</evidence>